<keyword evidence="3" id="KW-1185">Reference proteome</keyword>
<evidence type="ECO:0000313" key="3">
    <source>
        <dbReference type="Proteomes" id="UP000053558"/>
    </source>
</evidence>
<dbReference type="Proteomes" id="UP000053558">
    <property type="component" value="Unassembled WGS sequence"/>
</dbReference>
<sequence length="271" mass="28835">MVAPAHIAKRALHKSTTSGESLHSSSNSTTQRGTSTEPSAPSQPAPETSAPRSSISHTLEEGEINEDLNRMQVDPAPAPAPAPAATFTPLVKTEPKEPSLSFSPSLAKAKTKLKPSVAMNLNMDSSRRLSMQPLADVLNAKVNVKPDPDAAPDAPNLLAPATVAPESTSTSDPLSPAELEHAKDLVLDLLGWGVSPEYLLQAGLSSETMYRIFTDLRLRLPDNFPLPPPPGLPQPARTEGGVVIKQECPDALPEPTRRQEDAIVKQEHPDA</sequence>
<feature type="region of interest" description="Disordered" evidence="1">
    <location>
        <begin position="249"/>
        <end position="271"/>
    </location>
</feature>
<dbReference type="GeneID" id="19205503"/>
<dbReference type="EMBL" id="JH711580">
    <property type="protein sequence ID" value="EIW79474.1"/>
    <property type="molecule type" value="Genomic_DNA"/>
</dbReference>
<dbReference type="KEGG" id="cput:CONPUDRAFT_166251"/>
<name>A0A5M3MKX6_CONPW</name>
<proteinExistence type="predicted"/>
<feature type="compositionally biased region" description="Polar residues" evidence="1">
    <location>
        <begin position="31"/>
        <end position="57"/>
    </location>
</feature>
<feature type="compositionally biased region" description="Basic and acidic residues" evidence="1">
    <location>
        <begin position="255"/>
        <end position="271"/>
    </location>
</feature>
<feature type="region of interest" description="Disordered" evidence="1">
    <location>
        <begin position="1"/>
        <end position="107"/>
    </location>
</feature>
<gene>
    <name evidence="2" type="ORF">CONPUDRAFT_166251</name>
</gene>
<dbReference type="AlphaFoldDB" id="A0A5M3MKX6"/>
<accession>A0A5M3MKX6</accession>
<reference evidence="3" key="1">
    <citation type="journal article" date="2012" name="Science">
        <title>The Paleozoic origin of enzymatic lignin decomposition reconstructed from 31 fungal genomes.</title>
        <authorList>
            <person name="Floudas D."/>
            <person name="Binder M."/>
            <person name="Riley R."/>
            <person name="Barry K."/>
            <person name="Blanchette R.A."/>
            <person name="Henrissat B."/>
            <person name="Martinez A.T."/>
            <person name="Otillar R."/>
            <person name="Spatafora J.W."/>
            <person name="Yadav J.S."/>
            <person name="Aerts A."/>
            <person name="Benoit I."/>
            <person name="Boyd A."/>
            <person name="Carlson A."/>
            <person name="Copeland A."/>
            <person name="Coutinho P.M."/>
            <person name="de Vries R.P."/>
            <person name="Ferreira P."/>
            <person name="Findley K."/>
            <person name="Foster B."/>
            <person name="Gaskell J."/>
            <person name="Glotzer D."/>
            <person name="Gorecki P."/>
            <person name="Heitman J."/>
            <person name="Hesse C."/>
            <person name="Hori C."/>
            <person name="Igarashi K."/>
            <person name="Jurgens J.A."/>
            <person name="Kallen N."/>
            <person name="Kersten P."/>
            <person name="Kohler A."/>
            <person name="Kuees U."/>
            <person name="Kumar T.K.A."/>
            <person name="Kuo A."/>
            <person name="LaButti K."/>
            <person name="Larrondo L.F."/>
            <person name="Lindquist E."/>
            <person name="Ling A."/>
            <person name="Lombard V."/>
            <person name="Lucas S."/>
            <person name="Lundell T."/>
            <person name="Martin R."/>
            <person name="McLaughlin D.J."/>
            <person name="Morgenstern I."/>
            <person name="Morin E."/>
            <person name="Murat C."/>
            <person name="Nagy L.G."/>
            <person name="Nolan M."/>
            <person name="Ohm R.A."/>
            <person name="Patyshakuliyeva A."/>
            <person name="Rokas A."/>
            <person name="Ruiz-Duenas F.J."/>
            <person name="Sabat G."/>
            <person name="Salamov A."/>
            <person name="Samejima M."/>
            <person name="Schmutz J."/>
            <person name="Slot J.C."/>
            <person name="St John F."/>
            <person name="Stenlid J."/>
            <person name="Sun H."/>
            <person name="Sun S."/>
            <person name="Syed K."/>
            <person name="Tsang A."/>
            <person name="Wiebenga A."/>
            <person name="Young D."/>
            <person name="Pisabarro A."/>
            <person name="Eastwood D.C."/>
            <person name="Martin F."/>
            <person name="Cullen D."/>
            <person name="Grigoriev I.V."/>
            <person name="Hibbett D.S."/>
        </authorList>
    </citation>
    <scope>NUCLEOTIDE SEQUENCE [LARGE SCALE GENOMIC DNA]</scope>
    <source>
        <strain evidence="3">RWD-64-598 SS2</strain>
    </source>
</reference>
<dbReference type="RefSeq" id="XP_007769883.1">
    <property type="nucleotide sequence ID" value="XM_007771693.1"/>
</dbReference>
<protein>
    <submittedName>
        <fullName evidence="2">Uncharacterized protein</fullName>
    </submittedName>
</protein>
<organism evidence="2 3">
    <name type="scientific">Coniophora puteana (strain RWD-64-598)</name>
    <name type="common">Brown rot fungus</name>
    <dbReference type="NCBI Taxonomy" id="741705"/>
    <lineage>
        <taxon>Eukaryota</taxon>
        <taxon>Fungi</taxon>
        <taxon>Dikarya</taxon>
        <taxon>Basidiomycota</taxon>
        <taxon>Agaricomycotina</taxon>
        <taxon>Agaricomycetes</taxon>
        <taxon>Agaricomycetidae</taxon>
        <taxon>Boletales</taxon>
        <taxon>Coniophorineae</taxon>
        <taxon>Coniophoraceae</taxon>
        <taxon>Coniophora</taxon>
    </lineage>
</organism>
<evidence type="ECO:0000313" key="2">
    <source>
        <dbReference type="EMBL" id="EIW79474.1"/>
    </source>
</evidence>
<dbReference type="OrthoDB" id="3270652at2759"/>
<evidence type="ECO:0000256" key="1">
    <source>
        <dbReference type="SAM" id="MobiDB-lite"/>
    </source>
</evidence>
<feature type="compositionally biased region" description="Low complexity" evidence="1">
    <location>
        <begin position="15"/>
        <end position="30"/>
    </location>
</feature>
<comment type="caution">
    <text evidence="2">The sequence shown here is derived from an EMBL/GenBank/DDBJ whole genome shotgun (WGS) entry which is preliminary data.</text>
</comment>